<feature type="transmembrane region" description="Helical" evidence="2">
    <location>
        <begin position="196"/>
        <end position="219"/>
    </location>
</feature>
<gene>
    <name evidence="3" type="ORF">ACFQZQ_05440</name>
</gene>
<feature type="region of interest" description="Disordered" evidence="1">
    <location>
        <begin position="1"/>
        <end position="21"/>
    </location>
</feature>
<feature type="transmembrane region" description="Helical" evidence="2">
    <location>
        <begin position="50"/>
        <end position="67"/>
    </location>
</feature>
<feature type="compositionally biased region" description="Basic and acidic residues" evidence="1">
    <location>
        <begin position="1"/>
        <end position="11"/>
    </location>
</feature>
<dbReference type="EMBL" id="JBHTIH010000003">
    <property type="protein sequence ID" value="MFD0738719.1"/>
    <property type="molecule type" value="Genomic_DNA"/>
</dbReference>
<comment type="caution">
    <text evidence="3">The sequence shown here is derived from an EMBL/GenBank/DDBJ whole genome shotgun (WGS) entry which is preliminary data.</text>
</comment>
<evidence type="ECO:0000256" key="1">
    <source>
        <dbReference type="SAM" id="MobiDB-lite"/>
    </source>
</evidence>
<evidence type="ECO:0000313" key="4">
    <source>
        <dbReference type="Proteomes" id="UP001597090"/>
    </source>
</evidence>
<proteinExistence type="predicted"/>
<evidence type="ECO:0000256" key="2">
    <source>
        <dbReference type="SAM" id="Phobius"/>
    </source>
</evidence>
<protein>
    <submittedName>
        <fullName evidence="3">Ketosynthase</fullName>
    </submittedName>
</protein>
<keyword evidence="2" id="KW-1133">Transmembrane helix</keyword>
<sequence>MSNSTRPRDPPPRPGPAGVNPAPARLMAVRIALAVAYPLLAHWASHRGGAPVAALALLDLALIVLLQPLAQRRGWAWALLVAVGLALWPLAATRVPLLLLLAPPPLFTGLLAWWFGRSLRAPREPVITRIVAALERGTPAQLAPELYRYTRRLTGAWAALLAGLALANTVLALVAVPDGVLAQLGHAPVLAVSQSTWSWFANLLDYGIVAGFFVAEYLLRQLWFPNRYRSFLDFLQRMGALGPGFWRQLFD</sequence>
<dbReference type="RefSeq" id="WP_386812543.1">
    <property type="nucleotide sequence ID" value="NZ_JBHTIH010000003.1"/>
</dbReference>
<organism evidence="3 4">
    <name type="scientific">Lysobacter koreensis</name>
    <dbReference type="NCBI Taxonomy" id="266122"/>
    <lineage>
        <taxon>Bacteria</taxon>
        <taxon>Pseudomonadati</taxon>
        <taxon>Pseudomonadota</taxon>
        <taxon>Gammaproteobacteria</taxon>
        <taxon>Lysobacterales</taxon>
        <taxon>Lysobacteraceae</taxon>
        <taxon>Lysobacter</taxon>
    </lineage>
</organism>
<evidence type="ECO:0000313" key="3">
    <source>
        <dbReference type="EMBL" id="MFD0738719.1"/>
    </source>
</evidence>
<feature type="transmembrane region" description="Helical" evidence="2">
    <location>
        <begin position="74"/>
        <end position="91"/>
    </location>
</feature>
<keyword evidence="4" id="KW-1185">Reference proteome</keyword>
<feature type="transmembrane region" description="Helical" evidence="2">
    <location>
        <begin position="156"/>
        <end position="176"/>
    </location>
</feature>
<keyword evidence="2" id="KW-0472">Membrane</keyword>
<feature type="transmembrane region" description="Helical" evidence="2">
    <location>
        <begin position="97"/>
        <end position="115"/>
    </location>
</feature>
<keyword evidence="2" id="KW-0812">Transmembrane</keyword>
<name>A0ABW2YL20_9GAMM</name>
<accession>A0ABW2YL20</accession>
<reference evidence="4" key="1">
    <citation type="journal article" date="2019" name="Int. J. Syst. Evol. Microbiol.">
        <title>The Global Catalogue of Microorganisms (GCM) 10K type strain sequencing project: providing services to taxonomists for standard genome sequencing and annotation.</title>
        <authorList>
            <consortium name="The Broad Institute Genomics Platform"/>
            <consortium name="The Broad Institute Genome Sequencing Center for Infectious Disease"/>
            <person name="Wu L."/>
            <person name="Ma J."/>
        </authorList>
    </citation>
    <scope>NUCLEOTIDE SEQUENCE [LARGE SCALE GENOMIC DNA]</scope>
    <source>
        <strain evidence="4">CCUG 55491</strain>
    </source>
</reference>
<dbReference type="Proteomes" id="UP001597090">
    <property type="component" value="Unassembled WGS sequence"/>
</dbReference>